<dbReference type="SFLD" id="SFLDG01072">
    <property type="entry name" value="dehydrogenase_like"/>
    <property type="match status" value="1"/>
</dbReference>
<dbReference type="EMBL" id="FNET01000031">
    <property type="protein sequence ID" value="SDN00584.1"/>
    <property type="molecule type" value="Genomic_DNA"/>
</dbReference>
<dbReference type="RefSeq" id="WP_176929994.1">
    <property type="nucleotide sequence ID" value="NZ_FNET01000031.1"/>
</dbReference>
<dbReference type="CDD" id="cd01335">
    <property type="entry name" value="Radical_SAM"/>
    <property type="match status" value="1"/>
</dbReference>
<keyword evidence="4" id="KW-0411">Iron-sulfur</keyword>
<dbReference type="SFLD" id="SFLDS00029">
    <property type="entry name" value="Radical_SAM"/>
    <property type="match status" value="1"/>
</dbReference>
<evidence type="ECO:0000256" key="3">
    <source>
        <dbReference type="ARBA" id="ARBA00023004"/>
    </source>
</evidence>
<dbReference type="InterPro" id="IPR058240">
    <property type="entry name" value="rSAM_sf"/>
</dbReference>
<evidence type="ECO:0000313" key="6">
    <source>
        <dbReference type="EMBL" id="SDN00584.1"/>
    </source>
</evidence>
<keyword evidence="2" id="KW-0479">Metal-binding</keyword>
<dbReference type="GO" id="GO:0051536">
    <property type="term" value="F:iron-sulfur cluster binding"/>
    <property type="evidence" value="ECO:0007669"/>
    <property type="project" value="UniProtKB-KW"/>
</dbReference>
<dbReference type="GO" id="GO:0046872">
    <property type="term" value="F:metal ion binding"/>
    <property type="evidence" value="ECO:0007669"/>
    <property type="project" value="UniProtKB-KW"/>
</dbReference>
<dbReference type="InterPro" id="IPR013785">
    <property type="entry name" value="Aldolase_TIM"/>
</dbReference>
<proteinExistence type="predicted"/>
<dbReference type="SFLD" id="SFLDG01067">
    <property type="entry name" value="SPASM/twitch_domain_containing"/>
    <property type="match status" value="1"/>
</dbReference>
<feature type="domain" description="Radical SAM core" evidence="5">
    <location>
        <begin position="8"/>
        <end position="245"/>
    </location>
</feature>
<protein>
    <submittedName>
        <fullName evidence="6">Radical SAM additional 4Fe4S-binding SPASM domain-containing protein</fullName>
    </submittedName>
</protein>
<dbReference type="InterPro" id="IPR007197">
    <property type="entry name" value="rSAM"/>
</dbReference>
<dbReference type="Gene3D" id="3.20.20.70">
    <property type="entry name" value="Aldolase class I"/>
    <property type="match status" value="1"/>
</dbReference>
<reference evidence="7" key="1">
    <citation type="submission" date="2016-10" db="EMBL/GenBank/DDBJ databases">
        <authorList>
            <person name="Varghese N."/>
            <person name="Submissions S."/>
        </authorList>
    </citation>
    <scope>NUCLEOTIDE SEQUENCE [LARGE SCALE GENOMIC DNA]</scope>
    <source>
        <strain evidence="7">DSM 44796</strain>
    </source>
</reference>
<evidence type="ECO:0000256" key="2">
    <source>
        <dbReference type="ARBA" id="ARBA00022723"/>
    </source>
</evidence>
<dbReference type="PROSITE" id="PS51918">
    <property type="entry name" value="RADICAL_SAM"/>
    <property type="match status" value="1"/>
</dbReference>
<dbReference type="SFLD" id="SFLDG01386">
    <property type="entry name" value="main_SPASM_domain-containing"/>
    <property type="match status" value="1"/>
</dbReference>
<keyword evidence="3" id="KW-0408">Iron</keyword>
<evidence type="ECO:0000313" key="7">
    <source>
        <dbReference type="Proteomes" id="UP000199682"/>
    </source>
</evidence>
<dbReference type="InterPro" id="IPR023867">
    <property type="entry name" value="Sulphatase_maturase_rSAM"/>
</dbReference>
<dbReference type="Proteomes" id="UP000199682">
    <property type="component" value="Unassembled WGS sequence"/>
</dbReference>
<gene>
    <name evidence="6" type="ORF">SAMN04488074_13152</name>
</gene>
<dbReference type="Pfam" id="PF04055">
    <property type="entry name" value="Radical_SAM"/>
    <property type="match status" value="1"/>
</dbReference>
<name>A0A1G9XUY8_9PSEU</name>
<sequence>MELKLPSPADSLTVVLKLAGSACNINCHYCYEKRKPYPDENWLSPETLGGFLAACGNRPLRIVLHGGEPLLIGPRRMRDLLVVLRAYPGPLELTMQTNAMLLTDTWVDLFDEFFPDIDIGVSIDGPRSANAYRVDYRDLPTFDKVLRGIDLLNRRGKTIALCVTVTNLLLDQASETMAMIEQFPHVRAVRLSPCLDYNVTTLKFPKGNAASLTLLNGTGQGAAGWATTPAEYARFVADCFDLWQDRYFQRFVLEPVFSLLLHFVGKEVTLTDWSLIKEPFIVALYPDGTIGASEEISTPDARIGSVDSVTSLDEILHFQRNEPLATAMKDLMAACSSCSHAAVCSGGSLADRLRLVSTTWEAEYCSARKLLIDHVREGCERHGLEPRAAG</sequence>
<dbReference type="PANTHER" id="PTHR43273:SF8">
    <property type="entry name" value="RADICAL SAM DOMAIN PROTEIN"/>
    <property type="match status" value="1"/>
</dbReference>
<evidence type="ECO:0000256" key="4">
    <source>
        <dbReference type="ARBA" id="ARBA00023014"/>
    </source>
</evidence>
<keyword evidence="1" id="KW-0949">S-adenosyl-L-methionine</keyword>
<dbReference type="AlphaFoldDB" id="A0A1G9XUY8"/>
<dbReference type="PANTHER" id="PTHR43273">
    <property type="entry name" value="ANAEROBIC SULFATASE-MATURATING ENZYME HOMOLOG ASLB-RELATED"/>
    <property type="match status" value="1"/>
</dbReference>
<evidence type="ECO:0000259" key="5">
    <source>
        <dbReference type="PROSITE" id="PS51918"/>
    </source>
</evidence>
<dbReference type="SUPFAM" id="SSF102114">
    <property type="entry name" value="Radical SAM enzymes"/>
    <property type="match status" value="1"/>
</dbReference>
<organism evidence="6 7">
    <name type="scientific">Lentzea albidocapillata subsp. violacea</name>
    <dbReference type="NCBI Taxonomy" id="128104"/>
    <lineage>
        <taxon>Bacteria</taxon>
        <taxon>Bacillati</taxon>
        <taxon>Actinomycetota</taxon>
        <taxon>Actinomycetes</taxon>
        <taxon>Pseudonocardiales</taxon>
        <taxon>Pseudonocardiaceae</taxon>
        <taxon>Lentzea</taxon>
    </lineage>
</organism>
<evidence type="ECO:0000256" key="1">
    <source>
        <dbReference type="ARBA" id="ARBA00022691"/>
    </source>
</evidence>
<dbReference type="GO" id="GO:0016491">
    <property type="term" value="F:oxidoreductase activity"/>
    <property type="evidence" value="ECO:0007669"/>
    <property type="project" value="InterPro"/>
</dbReference>
<accession>A0A1G9XUY8</accession>